<evidence type="ECO:0000256" key="1">
    <source>
        <dbReference type="ARBA" id="ARBA00022574"/>
    </source>
</evidence>
<dbReference type="InParanoid" id="Q23D30"/>
<feature type="compositionally biased region" description="Polar residues" evidence="4">
    <location>
        <begin position="1295"/>
        <end position="1310"/>
    </location>
</feature>
<feature type="repeat" description="WD" evidence="3">
    <location>
        <begin position="2264"/>
        <end position="2295"/>
    </location>
</feature>
<dbReference type="KEGG" id="tet:TTHERM_00050600"/>
<evidence type="ECO:0000256" key="4">
    <source>
        <dbReference type="SAM" id="MobiDB-lite"/>
    </source>
</evidence>
<name>Q23D30_TETTS</name>
<sequence length="2355" mass="275307">MESELLLQTKKENQIYIQINKNKGLIITYKQQKCKLFDVYVELKCKETVTKIKFSQLQKNYILRYLGMNQNEQRINIKILLKKLNIEFYSNQQSQQLLGGGCGQSTPAYGPKEQKILQENFQNQTISLTKANKEQYCEDDNNIIQRINDIADREQELQKISQLQCLQEFQQILIILSKIKNIQIILNQTQNQMIEIIQKFISLYLAFQHKSEKSESQKNIINNKQFIKIVKSLITKIKDICSTEPFLHILYYFDLLKNIMLQQYNQTESVFLQNYTQVFQKGLFGIVFLEDSEIFLKVIAQVQGEFFSSNSKNLLTNIFEFKEEVLLNLIKHSRANQTLQFQPHMILDFHIFSYHKVFQGKIIQESSQELVCYALQQIYTLVYLIKNIVFDNGKKYSIDQSKHLIPFLEDSKYGVLKFTKTCSFAEKIGVDIRSYLTYSKIVRYFCTKILLLLVEIFEEQKKTSLQIYDKICDHLYILLFLEKSPFINSLLYSNQSAKKIFQEKSQENQKNLSSEIISLNQRQQQIKLQASEELQKPQKRKVSSITIQQLNQIDSLKNLKQENFSQFLQSKLIESWRESIRRKRQQGIIEKDDELIETVEYYIEQGFKQFNLEEINEFDTVNTNENVQNDNIFQFIIDKINLDDQNINQNYAKLFVIVGEEGFGKSILLKKIELSLIQNEQNTQHLAIPIMISFSDLKKNSFSLEKTIEECTYFLSSTNLSVETLKKSNYQKLILLDGFQDAQGVFNNLWQDLNLNSWKNTKIILACRDNDYHAIYNKNYLFNVPQENIQSIEKNQKNGYLVLFLQQFNESQILRYFKKYFYLNYDVKKSFKLQQIAEQLFKKQKEIYQLIQIPINLYFYTRLIGQESNDKDLQLERFSSIQNSFQLQEKFIYFIFERQIQYSHQLLFQKLNISSNQEKEQIKSLLIDQYFYYFENASLYLFNKKRSFQEEVPSNYSLNEIPVKILSDLSEFMIKKQRDNLLSQKDELKNQNESNTCLEEYELSNSIKKYFETSSLLEIKQQSYKKLWCSDYEQVITFEFKHSSIMELFVARALIRDFINETSLSIRNLNLTNLNNFAVNSIYIITPHSQYEQDQLGFGILNKFCLLIKEEIKKEEQLNQNVKKTQDLFNEPRNNKFIEYIQRTRDRDVMKMKLKHQLDVGSSNLLSALCQLKYNLSGVDLSFCSFSCAYLFDYKGKSLNFTGSNLSCANISNSSINSTLSRTENCILWKELVIFDSFNQFSFSKIKYFPDDSNIILCGSNTGYINIYCFDKNKRILLTNSNVRSRDNSQDAKYLSQQSLQNSPKQQRAQTDMVRSKSKSPKQRALDCQKSLNYFIRPGTSQSVRSNIEQVQNQLKLSQVQINNSLYNSITNLSQVSQNDDYQIISSNFQDSQLLKSKNYFKGAINDIEDYFNTIIVSQNSNVLCLHRDTLDLLSMLQAHDIGEIRISLCKSKHILATISLLESTCKIWQINKQKGFLLIQKIDEQLESCKHLMSAVKFSSDGKYLALGCTDTYLRIYCQSSSNTFVLLQTIKSYCQSPISHLVFSSNSQYLALGGQLEEKHLTIFELTFENSFYPIKVSQEKENRCLQIVQFTPNCRYMVTSFQKNGLLQLWLLSKSKVIYVDCIQAFQDGCSVSSISFYYQQNLTIDSVLEDAGNTLMCVGSNDSQILKTFCIRDNKFILKEQKIIGHEKKIEQIALSKSCIVSISNDKTCILWNYSQFNQQFEQVQVLPYQVLDELSKLEIQHATFSPNNKFFAITTKKKGKDDSFCQVYFLDDEDKNILDIKKENLCLKIQSKNISCICFSLDTQFLALADSERSSISIFRLETKEKIFEIPFDNKGQNDIINSNISYMQYSKNNKYLYAVISEDSKVCYLWDVSQQYHEIASIKLGKSNNRIIGTKITPDNNILRIITSRGELRSFNIQNNLDILQKQYFQLEGRSTISNSIDFQYIFSSFSQDCNYVAIGTKKQVEVWSLEQTQLQLVHVISENILQLLHVQFIQNSLQQICVVDQEKRIRIFDLSQAIKKQKFNPQYIGHTAPIIQVEYSLGTSQFLLTTSSDNVSKLWNSHKGYQLIQTFQNTKQIHINSSEDILVIVPSDPMKNEILFLDIQQNFEIIHTLQNPKKISKVCFSPNLQVIATCQQDSVKLRNYSREEIVCIQELNCIDFAEIIKFSIDSVYIAASFGNGQLQVWKKERNQYQFITNLTCNSEDKKFINVNSLAFSNNKKFLAAAFSNKRIIVWSIEKQNLQIRFEENLVYGSALNILFSSNNTQLISQDEDYSIKVWDIKNDQFSKLEQIKHNNQTPYNTNKNSFSSSMDFKYLAIGYNNSSLEIWNIEQGIIYSLKQKNTCLEYVI</sequence>
<dbReference type="PROSITE" id="PS50082">
    <property type="entry name" value="WD_REPEATS_2"/>
    <property type="match status" value="2"/>
</dbReference>
<gene>
    <name evidence="6" type="ORF">TTHERM_00050600</name>
</gene>
<protein>
    <submittedName>
        <fullName evidence="6">NACHT domain protein</fullName>
    </submittedName>
</protein>
<dbReference type="SUPFAM" id="SSF50978">
    <property type="entry name" value="WD40 repeat-like"/>
    <property type="match status" value="4"/>
</dbReference>
<accession>Q23D30</accession>
<dbReference type="InterPro" id="IPR036322">
    <property type="entry name" value="WD40_repeat_dom_sf"/>
</dbReference>
<proteinExistence type="predicted"/>
<dbReference type="InterPro" id="IPR007111">
    <property type="entry name" value="NACHT_NTPase"/>
</dbReference>
<dbReference type="InterPro" id="IPR001680">
    <property type="entry name" value="WD40_rpt"/>
</dbReference>
<feature type="domain" description="NACHT" evidence="5">
    <location>
        <begin position="655"/>
        <end position="821"/>
    </location>
</feature>
<dbReference type="Pfam" id="PF00400">
    <property type="entry name" value="WD40"/>
    <property type="match status" value="1"/>
</dbReference>
<evidence type="ECO:0000256" key="2">
    <source>
        <dbReference type="ARBA" id="ARBA00022737"/>
    </source>
</evidence>
<feature type="region of interest" description="Disordered" evidence="4">
    <location>
        <begin position="1288"/>
        <end position="1322"/>
    </location>
</feature>
<keyword evidence="2" id="KW-0677">Repeat</keyword>
<dbReference type="STRING" id="312017.Q23D30"/>
<dbReference type="InterPro" id="IPR027417">
    <property type="entry name" value="P-loop_NTPase"/>
</dbReference>
<reference evidence="7" key="1">
    <citation type="journal article" date="2006" name="PLoS Biol.">
        <title>Macronuclear genome sequence of the ciliate Tetrahymena thermophila, a model eukaryote.</title>
        <authorList>
            <person name="Eisen J.A."/>
            <person name="Coyne R.S."/>
            <person name="Wu M."/>
            <person name="Wu D."/>
            <person name="Thiagarajan M."/>
            <person name="Wortman J.R."/>
            <person name="Badger J.H."/>
            <person name="Ren Q."/>
            <person name="Amedeo P."/>
            <person name="Jones K.M."/>
            <person name="Tallon L.J."/>
            <person name="Delcher A.L."/>
            <person name="Salzberg S.L."/>
            <person name="Silva J.C."/>
            <person name="Haas B.J."/>
            <person name="Majoros W.H."/>
            <person name="Farzad M."/>
            <person name="Carlton J.M."/>
            <person name="Smith R.K. Jr."/>
            <person name="Garg J."/>
            <person name="Pearlman R.E."/>
            <person name="Karrer K.M."/>
            <person name="Sun L."/>
            <person name="Manning G."/>
            <person name="Elde N.C."/>
            <person name="Turkewitz A.P."/>
            <person name="Asai D.J."/>
            <person name="Wilkes D.E."/>
            <person name="Wang Y."/>
            <person name="Cai H."/>
            <person name="Collins K."/>
            <person name="Stewart B.A."/>
            <person name="Lee S.R."/>
            <person name="Wilamowska K."/>
            <person name="Weinberg Z."/>
            <person name="Ruzzo W.L."/>
            <person name="Wloga D."/>
            <person name="Gaertig J."/>
            <person name="Frankel J."/>
            <person name="Tsao C.-C."/>
            <person name="Gorovsky M.A."/>
            <person name="Keeling P.J."/>
            <person name="Waller R.F."/>
            <person name="Patron N.J."/>
            <person name="Cherry J.M."/>
            <person name="Stover N.A."/>
            <person name="Krieger C.J."/>
            <person name="del Toro C."/>
            <person name="Ryder H.F."/>
            <person name="Williamson S.C."/>
            <person name="Barbeau R.A."/>
            <person name="Hamilton E.P."/>
            <person name="Orias E."/>
        </authorList>
    </citation>
    <scope>NUCLEOTIDE SEQUENCE [LARGE SCALE GENOMIC DNA]</scope>
    <source>
        <strain evidence="7">SB210</strain>
    </source>
</reference>
<dbReference type="Pfam" id="PF05729">
    <property type="entry name" value="NACHT"/>
    <property type="match status" value="1"/>
</dbReference>
<evidence type="ECO:0000313" key="7">
    <source>
        <dbReference type="Proteomes" id="UP000009168"/>
    </source>
</evidence>
<keyword evidence="1 3" id="KW-0853">WD repeat</keyword>
<evidence type="ECO:0000259" key="5">
    <source>
        <dbReference type="Pfam" id="PF05729"/>
    </source>
</evidence>
<dbReference type="InterPro" id="IPR015943">
    <property type="entry name" value="WD40/YVTN_repeat-like_dom_sf"/>
</dbReference>
<dbReference type="PANTHER" id="PTHR44129">
    <property type="entry name" value="WD REPEAT-CONTAINING PROTEIN POP1"/>
    <property type="match status" value="1"/>
</dbReference>
<dbReference type="RefSeq" id="XP_001014856.2">
    <property type="nucleotide sequence ID" value="XM_001014856.3"/>
</dbReference>
<dbReference type="SMART" id="SM00320">
    <property type="entry name" value="WD40"/>
    <property type="match status" value="14"/>
</dbReference>
<dbReference type="Gene3D" id="2.130.10.10">
    <property type="entry name" value="YVTN repeat-like/Quinoprotein amine dehydrogenase"/>
    <property type="match status" value="4"/>
</dbReference>
<dbReference type="eggNOG" id="KOG1763">
    <property type="taxonomic scope" value="Eukaryota"/>
</dbReference>
<evidence type="ECO:0000256" key="3">
    <source>
        <dbReference type="PROSITE-ProRule" id="PRU00221"/>
    </source>
</evidence>
<organism evidence="6 7">
    <name type="scientific">Tetrahymena thermophila (strain SB210)</name>
    <dbReference type="NCBI Taxonomy" id="312017"/>
    <lineage>
        <taxon>Eukaryota</taxon>
        <taxon>Sar</taxon>
        <taxon>Alveolata</taxon>
        <taxon>Ciliophora</taxon>
        <taxon>Intramacronucleata</taxon>
        <taxon>Oligohymenophorea</taxon>
        <taxon>Hymenostomatida</taxon>
        <taxon>Tetrahymenina</taxon>
        <taxon>Tetrahymenidae</taxon>
        <taxon>Tetrahymena</taxon>
    </lineage>
</organism>
<dbReference type="EMBL" id="GG662712">
    <property type="protein sequence ID" value="EAR94325.2"/>
    <property type="molecule type" value="Genomic_DNA"/>
</dbReference>
<dbReference type="InterPro" id="IPR050349">
    <property type="entry name" value="WD_LIS1/nudF_dynein_reg"/>
</dbReference>
<dbReference type="GeneID" id="7829145"/>
<dbReference type="HOGENOM" id="CLU_224262_0_0_1"/>
<keyword evidence="7" id="KW-1185">Reference proteome</keyword>
<dbReference type="SUPFAM" id="SSF52540">
    <property type="entry name" value="P-loop containing nucleoside triphosphate hydrolases"/>
    <property type="match status" value="1"/>
</dbReference>
<evidence type="ECO:0000313" key="6">
    <source>
        <dbReference type="EMBL" id="EAR94325.2"/>
    </source>
</evidence>
<dbReference type="eggNOG" id="KOG0266">
    <property type="taxonomic scope" value="Eukaryota"/>
</dbReference>
<dbReference type="OrthoDB" id="3367at2759"/>
<feature type="repeat" description="WD" evidence="3">
    <location>
        <begin position="2034"/>
        <end position="2076"/>
    </location>
</feature>
<dbReference type="Proteomes" id="UP000009168">
    <property type="component" value="Unassembled WGS sequence"/>
</dbReference>